<dbReference type="Proteomes" id="UP000325296">
    <property type="component" value="Unassembled WGS sequence"/>
</dbReference>
<dbReference type="AlphaFoldDB" id="A0A5B2V2L3"/>
<comment type="caution">
    <text evidence="1">The sequence shown here is derived from an EMBL/GenBank/DDBJ whole genome shotgun (WGS) entry which is preliminary data.</text>
</comment>
<protein>
    <submittedName>
        <fullName evidence="1">Uncharacterized protein</fullName>
    </submittedName>
</protein>
<accession>A0A5B2V2L3</accession>
<gene>
    <name evidence="1" type="ORF">F1720_04370</name>
</gene>
<evidence type="ECO:0000313" key="1">
    <source>
        <dbReference type="EMBL" id="KAA2232792.1"/>
    </source>
</evidence>
<reference evidence="1 2" key="1">
    <citation type="submission" date="2019-09" db="EMBL/GenBank/DDBJ databases">
        <title>Draft genome sequence of Pseudomonas brenneri CCUG 51514(T).</title>
        <authorList>
            <person name="Tunovic T."/>
            <person name="Pineiro-Iglesias B."/>
            <person name="Unosson C."/>
            <person name="Inganas E."/>
            <person name="Ohlen M."/>
            <person name="Cardew S."/>
            <person name="Jensie-Markopoulos S."/>
            <person name="Salva-Serra F."/>
            <person name="Jaen-Luchoro D."/>
            <person name="Svensson-Stadler L."/>
            <person name="Chun J."/>
            <person name="Moore E."/>
        </authorList>
    </citation>
    <scope>NUCLEOTIDE SEQUENCE [LARGE SCALE GENOMIC DNA]</scope>
    <source>
        <strain evidence="1 2">CCUG 51514</strain>
    </source>
</reference>
<sequence length="73" mass="7696">MPAMASTRCIRYAVVSASQASQLPHLISCGLAIQAGKKMPRTWRGIFMGGTYRPSSMALLRTAPLSALVASSA</sequence>
<dbReference type="EMBL" id="VUOL01000002">
    <property type="protein sequence ID" value="KAA2232792.1"/>
    <property type="molecule type" value="Genomic_DNA"/>
</dbReference>
<evidence type="ECO:0000313" key="2">
    <source>
        <dbReference type="Proteomes" id="UP000325296"/>
    </source>
</evidence>
<proteinExistence type="predicted"/>
<organism evidence="1 2">
    <name type="scientific">Pseudomonas brenneri</name>
    <dbReference type="NCBI Taxonomy" id="129817"/>
    <lineage>
        <taxon>Bacteria</taxon>
        <taxon>Pseudomonadati</taxon>
        <taxon>Pseudomonadota</taxon>
        <taxon>Gammaproteobacteria</taxon>
        <taxon>Pseudomonadales</taxon>
        <taxon>Pseudomonadaceae</taxon>
        <taxon>Pseudomonas</taxon>
    </lineage>
</organism>
<name>A0A5B2V2L3_9PSED</name>